<feature type="compositionally biased region" description="Polar residues" evidence="1">
    <location>
        <begin position="288"/>
        <end position="320"/>
    </location>
</feature>
<evidence type="ECO:0000259" key="2">
    <source>
        <dbReference type="Pfam" id="PF17667"/>
    </source>
</evidence>
<dbReference type="EMBL" id="JAEVFJ010000037">
    <property type="protein sequence ID" value="KAH8091041.1"/>
    <property type="molecule type" value="Genomic_DNA"/>
</dbReference>
<evidence type="ECO:0000313" key="3">
    <source>
        <dbReference type="EMBL" id="KAH8091041.1"/>
    </source>
</evidence>
<dbReference type="GO" id="GO:0004672">
    <property type="term" value="F:protein kinase activity"/>
    <property type="evidence" value="ECO:0007669"/>
    <property type="project" value="InterPro"/>
</dbReference>
<keyword evidence="4" id="KW-1185">Reference proteome</keyword>
<feature type="compositionally biased region" description="Basic and acidic residues" evidence="1">
    <location>
        <begin position="63"/>
        <end position="72"/>
    </location>
</feature>
<feature type="region of interest" description="Disordered" evidence="1">
    <location>
        <begin position="1"/>
        <end position="72"/>
    </location>
</feature>
<feature type="region of interest" description="Disordered" evidence="1">
    <location>
        <begin position="248"/>
        <end position="326"/>
    </location>
</feature>
<dbReference type="Gene3D" id="1.10.510.10">
    <property type="entry name" value="Transferase(Phosphotransferase) domain 1"/>
    <property type="match status" value="1"/>
</dbReference>
<organism evidence="3 4">
    <name type="scientific">Cristinia sonorae</name>
    <dbReference type="NCBI Taxonomy" id="1940300"/>
    <lineage>
        <taxon>Eukaryota</taxon>
        <taxon>Fungi</taxon>
        <taxon>Dikarya</taxon>
        <taxon>Basidiomycota</taxon>
        <taxon>Agaricomycotina</taxon>
        <taxon>Agaricomycetes</taxon>
        <taxon>Agaricomycetidae</taxon>
        <taxon>Agaricales</taxon>
        <taxon>Pleurotineae</taxon>
        <taxon>Stephanosporaceae</taxon>
        <taxon>Cristinia</taxon>
    </lineage>
</organism>
<name>A0A8K0UI35_9AGAR</name>
<dbReference type="SUPFAM" id="SSF56112">
    <property type="entry name" value="Protein kinase-like (PK-like)"/>
    <property type="match status" value="1"/>
</dbReference>
<proteinExistence type="predicted"/>
<dbReference type="InterPro" id="IPR008266">
    <property type="entry name" value="Tyr_kinase_AS"/>
</dbReference>
<dbReference type="AlphaFoldDB" id="A0A8K0UI35"/>
<sequence length="858" mass="96424">MSRDSRPRRTGLNPVLQHMDMHANTMEDDLLQANLAREPSTPPRRAASHVANDPAPIELSLDSSERNKGGTSKDDALVKYLEAILTDKTVSDYPVADFLYSVYGLGKEDFHVNTDPPEGGFSLCLQALKKYNNGSYAKGTGGERSAYQPLLQIFEHLSDQLKGRVGNCKKPNGSRFVNMLDHTVEGEFVDFKPDIMTSWIKAASEQHWDRSAVSAELKKKKKYKKKKMVIKIELDQLPGLVRCVIPKSDSSSVQSSRPPTPFAAGSSPHQPPSPSNSDNSDGLEIVSQHPTNSSTFNRSNPGTTGEHSADSQQAIPQSSAKPHHGLTHNDMQAVKYVHELACHGIRSYATGLLIEDFKMTLFYMDHMGLVKSTPFDFVDESYFLLLYLAAVTYAAPKDLGFLSLLQFPKSPVPASTFPNYANVLLILPDALGSNGQSIGEVTFIIDSDRRIIQSYGAIGRATVVVPVQPDPSNVITLDLSGRDAHECLMAKISWQSKRRTGEDTHIRAVRMKLSSKQETRHLLEHIVDMKCSITQTMEELGLPRAFMGLSMDDASERVCRILIMREYIPLNLVESADEFKAAFVGAVKGHHAAHDLCDVLHRDISTNNIMFYREPSNKVIGVLCDWDLAKQVNSRFLDINGIADDLHNSKISKAASPAINVLKAEQPIRQYSRHPATVLDDTKPETRFRTGTGPFIALDQLLYTHVPQHLYRHDLESFFWVLVWFVVTFRPAEKKLGRIDEWLKGDLRETGLTKAQFLRVDDDFDVLTDRADASYKPIVEEWIVPLRLTLFGPICDAYHGYDAVARMAQRWRYRKPTAEEEEVYRSKLRELVKEREGIATYETFMNCIIPKEEVQVYN</sequence>
<dbReference type="PANTHER" id="PTHR38248:SF2">
    <property type="entry name" value="FUNK1 11"/>
    <property type="match status" value="1"/>
</dbReference>
<protein>
    <recommendedName>
        <fullName evidence="2">Fungal-type protein kinase domain-containing protein</fullName>
    </recommendedName>
</protein>
<dbReference type="InterPro" id="IPR011009">
    <property type="entry name" value="Kinase-like_dom_sf"/>
</dbReference>
<dbReference type="Pfam" id="PF17667">
    <property type="entry name" value="Pkinase_fungal"/>
    <property type="match status" value="2"/>
</dbReference>
<dbReference type="OrthoDB" id="5569250at2759"/>
<dbReference type="Proteomes" id="UP000813824">
    <property type="component" value="Unassembled WGS sequence"/>
</dbReference>
<feature type="domain" description="Fungal-type protein kinase" evidence="2">
    <location>
        <begin position="332"/>
        <end position="634"/>
    </location>
</feature>
<accession>A0A8K0UI35</accession>
<evidence type="ECO:0000256" key="1">
    <source>
        <dbReference type="SAM" id="MobiDB-lite"/>
    </source>
</evidence>
<evidence type="ECO:0000313" key="4">
    <source>
        <dbReference type="Proteomes" id="UP000813824"/>
    </source>
</evidence>
<dbReference type="PANTHER" id="PTHR38248">
    <property type="entry name" value="FUNK1 6"/>
    <property type="match status" value="1"/>
</dbReference>
<gene>
    <name evidence="3" type="ORF">BXZ70DRAFT_909917</name>
</gene>
<dbReference type="PROSITE" id="PS00109">
    <property type="entry name" value="PROTEIN_KINASE_TYR"/>
    <property type="match status" value="1"/>
</dbReference>
<comment type="caution">
    <text evidence="3">The sequence shown here is derived from an EMBL/GenBank/DDBJ whole genome shotgun (WGS) entry which is preliminary data.</text>
</comment>
<feature type="compositionally biased region" description="Low complexity" evidence="1">
    <location>
        <begin position="248"/>
        <end position="257"/>
    </location>
</feature>
<dbReference type="InterPro" id="IPR040976">
    <property type="entry name" value="Pkinase_fungal"/>
</dbReference>
<feature type="domain" description="Fungal-type protein kinase" evidence="2">
    <location>
        <begin position="681"/>
        <end position="725"/>
    </location>
</feature>
<reference evidence="3" key="1">
    <citation type="journal article" date="2021" name="New Phytol.">
        <title>Evolutionary innovations through gain and loss of genes in the ectomycorrhizal Boletales.</title>
        <authorList>
            <person name="Wu G."/>
            <person name="Miyauchi S."/>
            <person name="Morin E."/>
            <person name="Kuo A."/>
            <person name="Drula E."/>
            <person name="Varga T."/>
            <person name="Kohler A."/>
            <person name="Feng B."/>
            <person name="Cao Y."/>
            <person name="Lipzen A."/>
            <person name="Daum C."/>
            <person name="Hundley H."/>
            <person name="Pangilinan J."/>
            <person name="Johnson J."/>
            <person name="Barry K."/>
            <person name="LaButti K."/>
            <person name="Ng V."/>
            <person name="Ahrendt S."/>
            <person name="Min B."/>
            <person name="Choi I.G."/>
            <person name="Park H."/>
            <person name="Plett J.M."/>
            <person name="Magnuson J."/>
            <person name="Spatafora J.W."/>
            <person name="Nagy L.G."/>
            <person name="Henrissat B."/>
            <person name="Grigoriev I.V."/>
            <person name="Yang Z.L."/>
            <person name="Xu J."/>
            <person name="Martin F.M."/>
        </authorList>
    </citation>
    <scope>NUCLEOTIDE SEQUENCE</scope>
    <source>
        <strain evidence="3">KKN 215</strain>
    </source>
</reference>